<evidence type="ECO:0000313" key="7">
    <source>
        <dbReference type="Proteomes" id="UP001379533"/>
    </source>
</evidence>
<dbReference type="InterPro" id="IPR036390">
    <property type="entry name" value="WH_DNA-bd_sf"/>
</dbReference>
<dbReference type="SUPFAM" id="SSF46785">
    <property type="entry name" value="Winged helix' DNA-binding domain"/>
    <property type="match status" value="1"/>
</dbReference>
<accession>A0ABZ2KA31</accession>
<gene>
    <name evidence="6" type="ORF">LZC95_01425</name>
</gene>
<feature type="region of interest" description="Disordered" evidence="4">
    <location>
        <begin position="1"/>
        <end position="20"/>
    </location>
</feature>
<dbReference type="CDD" id="cd00090">
    <property type="entry name" value="HTH_ARSR"/>
    <property type="match status" value="1"/>
</dbReference>
<sequence>MASARTKTPRPGTPVRGSRTGRPIMALLDLLGRRWALRVLWELRDAPATFRALRERCDDISPTVLNARLKELRESGIVELSDDEGYRLTDRGVALRNALVPIAEWADTWGGGGGRKRPS</sequence>
<evidence type="ECO:0000313" key="6">
    <source>
        <dbReference type="EMBL" id="WXA95501.1"/>
    </source>
</evidence>
<dbReference type="RefSeq" id="WP_394846106.1">
    <property type="nucleotide sequence ID" value="NZ_CP089982.1"/>
</dbReference>
<evidence type="ECO:0000256" key="1">
    <source>
        <dbReference type="ARBA" id="ARBA00023015"/>
    </source>
</evidence>
<keyword evidence="7" id="KW-1185">Reference proteome</keyword>
<dbReference type="InterPro" id="IPR036388">
    <property type="entry name" value="WH-like_DNA-bd_sf"/>
</dbReference>
<evidence type="ECO:0000256" key="2">
    <source>
        <dbReference type="ARBA" id="ARBA00023125"/>
    </source>
</evidence>
<evidence type="ECO:0000256" key="3">
    <source>
        <dbReference type="ARBA" id="ARBA00023163"/>
    </source>
</evidence>
<keyword evidence="1" id="KW-0805">Transcription regulation</keyword>
<feature type="domain" description="HTH hxlR-type" evidence="5">
    <location>
        <begin position="22"/>
        <end position="114"/>
    </location>
</feature>
<dbReference type="PANTHER" id="PTHR33204">
    <property type="entry name" value="TRANSCRIPTIONAL REGULATOR, MARR FAMILY"/>
    <property type="match status" value="1"/>
</dbReference>
<evidence type="ECO:0000259" key="5">
    <source>
        <dbReference type="PROSITE" id="PS51118"/>
    </source>
</evidence>
<dbReference type="InterPro" id="IPR011991">
    <property type="entry name" value="ArsR-like_HTH"/>
</dbReference>
<dbReference type="PROSITE" id="PS51118">
    <property type="entry name" value="HTH_HXLR"/>
    <property type="match status" value="1"/>
</dbReference>
<dbReference type="Pfam" id="PF01638">
    <property type="entry name" value="HxlR"/>
    <property type="match status" value="1"/>
</dbReference>
<protein>
    <submittedName>
        <fullName evidence="6">Helix-turn-helix transcriptional regulator</fullName>
    </submittedName>
</protein>
<reference evidence="6 7" key="1">
    <citation type="submission" date="2021-12" db="EMBL/GenBank/DDBJ databases">
        <title>Discovery of the Pendulisporaceae a myxobacterial family with distinct sporulation behavior and unique specialized metabolism.</title>
        <authorList>
            <person name="Garcia R."/>
            <person name="Popoff A."/>
            <person name="Bader C.D."/>
            <person name="Loehr J."/>
            <person name="Walesch S."/>
            <person name="Walt C."/>
            <person name="Boldt J."/>
            <person name="Bunk B."/>
            <person name="Haeckl F.J.F.P.J."/>
            <person name="Gunesch A.P."/>
            <person name="Birkelbach J."/>
            <person name="Nuebel U."/>
            <person name="Pietschmann T."/>
            <person name="Bach T."/>
            <person name="Mueller R."/>
        </authorList>
    </citation>
    <scope>NUCLEOTIDE SEQUENCE [LARGE SCALE GENOMIC DNA]</scope>
    <source>
        <strain evidence="6 7">MSr12523</strain>
    </source>
</reference>
<evidence type="ECO:0000256" key="4">
    <source>
        <dbReference type="SAM" id="MobiDB-lite"/>
    </source>
</evidence>
<keyword evidence="2" id="KW-0238">DNA-binding</keyword>
<name>A0ABZ2KA31_9BACT</name>
<dbReference type="EMBL" id="CP089982">
    <property type="protein sequence ID" value="WXA95501.1"/>
    <property type="molecule type" value="Genomic_DNA"/>
</dbReference>
<keyword evidence="3" id="KW-0804">Transcription</keyword>
<dbReference type="InterPro" id="IPR002577">
    <property type="entry name" value="HTH_HxlR"/>
</dbReference>
<dbReference type="PANTHER" id="PTHR33204:SF37">
    <property type="entry name" value="HTH-TYPE TRANSCRIPTIONAL REGULATOR YODB"/>
    <property type="match status" value="1"/>
</dbReference>
<dbReference type="Gene3D" id="1.10.10.10">
    <property type="entry name" value="Winged helix-like DNA-binding domain superfamily/Winged helix DNA-binding domain"/>
    <property type="match status" value="1"/>
</dbReference>
<organism evidence="6 7">
    <name type="scientific">Pendulispora brunnea</name>
    <dbReference type="NCBI Taxonomy" id="2905690"/>
    <lineage>
        <taxon>Bacteria</taxon>
        <taxon>Pseudomonadati</taxon>
        <taxon>Myxococcota</taxon>
        <taxon>Myxococcia</taxon>
        <taxon>Myxococcales</taxon>
        <taxon>Sorangiineae</taxon>
        <taxon>Pendulisporaceae</taxon>
        <taxon>Pendulispora</taxon>
    </lineage>
</organism>
<dbReference type="Proteomes" id="UP001379533">
    <property type="component" value="Chromosome"/>
</dbReference>
<proteinExistence type="predicted"/>